<dbReference type="EMBL" id="AUWU02000001">
    <property type="protein sequence ID" value="KAH0576805.1"/>
    <property type="molecule type" value="Genomic_DNA"/>
</dbReference>
<name>V6LNB6_9EUKA</name>
<reference evidence="1 2" key="1">
    <citation type="journal article" date="2014" name="PLoS Genet.">
        <title>The Genome of Spironucleus salmonicida Highlights a Fish Pathogen Adapted to Fluctuating Environments.</title>
        <authorList>
            <person name="Xu F."/>
            <person name="Jerlstrom-Hultqvist J."/>
            <person name="Einarsson E."/>
            <person name="Astvaldsson A."/>
            <person name="Svard S.G."/>
            <person name="Andersson J.O."/>
        </authorList>
    </citation>
    <scope>NUCLEOTIDE SEQUENCE</scope>
    <source>
        <strain evidence="2">ATCC 50377</strain>
    </source>
</reference>
<dbReference type="AlphaFoldDB" id="V6LNB6"/>
<evidence type="ECO:0000313" key="2">
    <source>
        <dbReference type="EMBL" id="KAH0576805.1"/>
    </source>
</evidence>
<gene>
    <name evidence="1" type="ORF">SS50377_14778</name>
    <name evidence="2" type="ORF">SS50377_20151</name>
</gene>
<accession>V6LNB6</accession>
<evidence type="ECO:0000313" key="3">
    <source>
        <dbReference type="Proteomes" id="UP000018208"/>
    </source>
</evidence>
<dbReference type="Proteomes" id="UP000018208">
    <property type="component" value="Unassembled WGS sequence"/>
</dbReference>
<keyword evidence="3" id="KW-1185">Reference proteome</keyword>
<proteinExistence type="predicted"/>
<evidence type="ECO:0000313" key="1">
    <source>
        <dbReference type="EMBL" id="EST45206.1"/>
    </source>
</evidence>
<dbReference type="VEuPathDB" id="GiardiaDB:SS50377_20151"/>
<reference evidence="2" key="2">
    <citation type="submission" date="2020-12" db="EMBL/GenBank/DDBJ databases">
        <title>New Spironucleus salmonicida genome in near-complete chromosomes.</title>
        <authorList>
            <person name="Xu F."/>
            <person name="Kurt Z."/>
            <person name="Jimenez-Gonzalez A."/>
            <person name="Astvaldsson A."/>
            <person name="Andersson J.O."/>
            <person name="Svard S.G."/>
        </authorList>
    </citation>
    <scope>NUCLEOTIDE SEQUENCE</scope>
    <source>
        <strain evidence="2">ATCC 50377</strain>
    </source>
</reference>
<dbReference type="EMBL" id="KI546100">
    <property type="protein sequence ID" value="EST45206.1"/>
    <property type="molecule type" value="Genomic_DNA"/>
</dbReference>
<organism evidence="1">
    <name type="scientific">Spironucleus salmonicida</name>
    <dbReference type="NCBI Taxonomy" id="348837"/>
    <lineage>
        <taxon>Eukaryota</taxon>
        <taxon>Metamonada</taxon>
        <taxon>Diplomonadida</taxon>
        <taxon>Hexamitidae</taxon>
        <taxon>Hexamitinae</taxon>
        <taxon>Spironucleus</taxon>
    </lineage>
</organism>
<sequence length="239" mass="27197">MKKLLIANSATGDLLFSQLINISSILLNSSLSPQRTQQRSLQPSAICYQFWLIFVNLQQFAPDQIIFNIQSTSQTIIFATKNGLLLIAEFDVQVTVKTLDKPLGFMFSEQEEINEPCIFEQLSLAILTSFQQSFEKTLAQAIIYKKRFDKFSEILPGIVYGFCEQKFQGTVLSSIPEWSRKFEFLINIIKQGQKVDMVFGGCEGKNIIVEQIGEQIYCYQAGQSTEVLSILRQNSVYQQ</sequence>
<protein>
    <submittedName>
        <fullName evidence="1">Uncharacterized protein</fullName>
    </submittedName>
</protein>